<reference evidence="2 3" key="1">
    <citation type="submission" date="2024-09" db="EMBL/GenBank/DDBJ databases">
        <authorList>
            <person name="Sun Q."/>
            <person name="Mori K."/>
        </authorList>
    </citation>
    <scope>NUCLEOTIDE SEQUENCE [LARGE SCALE GENOMIC DNA]</scope>
    <source>
        <strain evidence="2 3">CCM 4839</strain>
    </source>
</reference>
<dbReference type="InterPro" id="IPR020904">
    <property type="entry name" value="Sc_DH/Rdtase_CS"/>
</dbReference>
<organism evidence="2 3">
    <name type="scientific">Paenibacillus mendelii</name>
    <dbReference type="NCBI Taxonomy" id="206163"/>
    <lineage>
        <taxon>Bacteria</taxon>
        <taxon>Bacillati</taxon>
        <taxon>Bacillota</taxon>
        <taxon>Bacilli</taxon>
        <taxon>Bacillales</taxon>
        <taxon>Paenibacillaceae</taxon>
        <taxon>Paenibacillus</taxon>
    </lineage>
</organism>
<evidence type="ECO:0000313" key="2">
    <source>
        <dbReference type="EMBL" id="MFC0394842.1"/>
    </source>
</evidence>
<dbReference type="EC" id="1.1.1.-" evidence="2"/>
<dbReference type="InterPro" id="IPR050259">
    <property type="entry name" value="SDR"/>
</dbReference>
<evidence type="ECO:0000256" key="1">
    <source>
        <dbReference type="ARBA" id="ARBA00006484"/>
    </source>
</evidence>
<dbReference type="CDD" id="cd05233">
    <property type="entry name" value="SDR_c"/>
    <property type="match status" value="1"/>
</dbReference>
<keyword evidence="3" id="KW-1185">Reference proteome</keyword>
<dbReference type="InterPro" id="IPR036291">
    <property type="entry name" value="NAD(P)-bd_dom_sf"/>
</dbReference>
<dbReference type="InterPro" id="IPR002347">
    <property type="entry name" value="SDR_fam"/>
</dbReference>
<dbReference type="PRINTS" id="PR00080">
    <property type="entry name" value="SDRFAMILY"/>
</dbReference>
<dbReference type="Pfam" id="PF13561">
    <property type="entry name" value="adh_short_C2"/>
    <property type="match status" value="1"/>
</dbReference>
<dbReference type="RefSeq" id="WP_204816006.1">
    <property type="nucleotide sequence ID" value="NZ_JANHOF010000001.1"/>
</dbReference>
<gene>
    <name evidence="2" type="ORF">ACFFJ8_26195</name>
</gene>
<proteinExistence type="inferred from homology"/>
<name>A0ABV6JG28_9BACL</name>
<dbReference type="SUPFAM" id="SSF51735">
    <property type="entry name" value="NAD(P)-binding Rossmann-fold domains"/>
    <property type="match status" value="1"/>
</dbReference>
<dbReference type="Gene3D" id="3.40.50.720">
    <property type="entry name" value="NAD(P)-binding Rossmann-like Domain"/>
    <property type="match status" value="1"/>
</dbReference>
<dbReference type="GO" id="GO:0016491">
    <property type="term" value="F:oxidoreductase activity"/>
    <property type="evidence" value="ECO:0007669"/>
    <property type="project" value="UniProtKB-KW"/>
</dbReference>
<dbReference type="PANTHER" id="PTHR42879:SF2">
    <property type="entry name" value="3-OXOACYL-[ACYL-CARRIER-PROTEIN] REDUCTASE FABG"/>
    <property type="match status" value="1"/>
</dbReference>
<comment type="caution">
    <text evidence="2">The sequence shown here is derived from an EMBL/GenBank/DDBJ whole genome shotgun (WGS) entry which is preliminary data.</text>
</comment>
<dbReference type="PROSITE" id="PS00061">
    <property type="entry name" value="ADH_SHORT"/>
    <property type="match status" value="1"/>
</dbReference>
<keyword evidence="2" id="KW-0560">Oxidoreductase</keyword>
<dbReference type="PANTHER" id="PTHR42879">
    <property type="entry name" value="3-OXOACYL-(ACYL-CARRIER-PROTEIN) REDUCTASE"/>
    <property type="match status" value="1"/>
</dbReference>
<dbReference type="PRINTS" id="PR00081">
    <property type="entry name" value="GDHRDH"/>
</dbReference>
<accession>A0ABV6JG28</accession>
<comment type="similarity">
    <text evidence="1">Belongs to the short-chain dehydrogenases/reductases (SDR) family.</text>
</comment>
<evidence type="ECO:0000313" key="3">
    <source>
        <dbReference type="Proteomes" id="UP001589818"/>
    </source>
</evidence>
<dbReference type="Proteomes" id="UP001589818">
    <property type="component" value="Unassembled WGS sequence"/>
</dbReference>
<dbReference type="EMBL" id="JBHLVF010000041">
    <property type="protein sequence ID" value="MFC0394842.1"/>
    <property type="molecule type" value="Genomic_DNA"/>
</dbReference>
<sequence>MNAYEGKTVIVTGAAGGIGRILAKAYAAEGAQVAATDREDKGGDQLVNEIEAAGGYARFIAADLSRPEEIEQLFERVDQTCGLADILINNAGFGIWKSPLELSVDEWDSVMNVNLRGTFLCSREAAKRMKKRGAGRIVNIASTRAAMSEPFSEAYAASKGGIASLTHAFALSLGPDGITVNCISPGWIETGDYASLRPVDHEQHPSGRVGRPEDIVRACMYFTDPDNGFVTGTNLTVDGGMTRKMIYEP</sequence>
<protein>
    <submittedName>
        <fullName evidence="2">SDR family NAD(P)-dependent oxidoreductase</fullName>
        <ecNumber evidence="2">1.1.1.-</ecNumber>
    </submittedName>
</protein>